<evidence type="ECO:0000313" key="2">
    <source>
        <dbReference type="EMBL" id="GAH22873.1"/>
    </source>
</evidence>
<dbReference type="Pfam" id="PF01148">
    <property type="entry name" value="CTP_transf_1"/>
    <property type="match status" value="1"/>
</dbReference>
<keyword evidence="1" id="KW-1133">Transmembrane helix</keyword>
<gene>
    <name evidence="2" type="ORF">S03H2_01950</name>
</gene>
<name>X1FQ27_9ZZZZ</name>
<keyword evidence="1" id="KW-0472">Membrane</keyword>
<comment type="caution">
    <text evidence="2">The sequence shown here is derived from an EMBL/GenBank/DDBJ whole genome shotgun (WGS) entry which is preliminary data.</text>
</comment>
<evidence type="ECO:0008006" key="3">
    <source>
        <dbReference type="Google" id="ProtNLM"/>
    </source>
</evidence>
<feature type="transmembrane region" description="Helical" evidence="1">
    <location>
        <begin position="7"/>
        <end position="23"/>
    </location>
</feature>
<accession>X1FQ27</accession>
<sequence>MLKKRVITALWGIPLLITIIWFGEPWFTILVAIWGLLAAFEFYRLVAASKVSPLTYFGLI</sequence>
<evidence type="ECO:0000256" key="1">
    <source>
        <dbReference type="SAM" id="Phobius"/>
    </source>
</evidence>
<dbReference type="EMBL" id="BARU01000613">
    <property type="protein sequence ID" value="GAH22873.1"/>
    <property type="molecule type" value="Genomic_DNA"/>
</dbReference>
<keyword evidence="1" id="KW-0812">Transmembrane</keyword>
<feature type="non-terminal residue" evidence="2">
    <location>
        <position position="60"/>
    </location>
</feature>
<protein>
    <recommendedName>
        <fullName evidence="3">Phosphatidate cytidylyltransferase</fullName>
    </recommendedName>
</protein>
<feature type="transmembrane region" description="Helical" evidence="1">
    <location>
        <begin position="29"/>
        <end position="46"/>
    </location>
</feature>
<reference evidence="2" key="1">
    <citation type="journal article" date="2014" name="Front. Microbiol.">
        <title>High frequency of phylogenetically diverse reductive dehalogenase-homologous genes in deep subseafloor sedimentary metagenomes.</title>
        <authorList>
            <person name="Kawai M."/>
            <person name="Futagami T."/>
            <person name="Toyoda A."/>
            <person name="Takaki Y."/>
            <person name="Nishi S."/>
            <person name="Hori S."/>
            <person name="Arai W."/>
            <person name="Tsubouchi T."/>
            <person name="Morono Y."/>
            <person name="Uchiyama I."/>
            <person name="Ito T."/>
            <person name="Fujiyama A."/>
            <person name="Inagaki F."/>
            <person name="Takami H."/>
        </authorList>
    </citation>
    <scope>NUCLEOTIDE SEQUENCE</scope>
    <source>
        <strain evidence="2">Expedition CK06-06</strain>
    </source>
</reference>
<proteinExistence type="predicted"/>
<dbReference type="AlphaFoldDB" id="X1FQ27"/>
<organism evidence="2">
    <name type="scientific">marine sediment metagenome</name>
    <dbReference type="NCBI Taxonomy" id="412755"/>
    <lineage>
        <taxon>unclassified sequences</taxon>
        <taxon>metagenomes</taxon>
        <taxon>ecological metagenomes</taxon>
    </lineage>
</organism>